<proteinExistence type="predicted"/>
<dbReference type="PANTHER" id="PTHR42686">
    <property type="entry name" value="GH17980P-RELATED"/>
    <property type="match status" value="1"/>
</dbReference>
<dbReference type="SUPFAM" id="SSF51430">
    <property type="entry name" value="NAD(P)-linked oxidoreductase"/>
    <property type="match status" value="1"/>
</dbReference>
<dbReference type="Proteomes" id="UP000019486">
    <property type="component" value="Unassembled WGS sequence"/>
</dbReference>
<evidence type="ECO:0000259" key="1">
    <source>
        <dbReference type="Pfam" id="PF00248"/>
    </source>
</evidence>
<name>W9H063_9PROT</name>
<gene>
    <name evidence="2" type="ORF">N825_07205</name>
</gene>
<reference evidence="2 3" key="1">
    <citation type="submission" date="2013-08" db="EMBL/GenBank/DDBJ databases">
        <title>The genome sequence of Skermanella stibiiresistens.</title>
        <authorList>
            <person name="Zhu W."/>
            <person name="Wang G."/>
        </authorList>
    </citation>
    <scope>NUCLEOTIDE SEQUENCE [LARGE SCALE GENOMIC DNA]</scope>
    <source>
        <strain evidence="2 3">SB22</strain>
    </source>
</reference>
<dbReference type="InterPro" id="IPR036812">
    <property type="entry name" value="NAD(P)_OxRdtase_dom_sf"/>
</dbReference>
<dbReference type="Gene3D" id="3.20.20.100">
    <property type="entry name" value="NADP-dependent oxidoreductase domain"/>
    <property type="match status" value="1"/>
</dbReference>
<dbReference type="GO" id="GO:0016491">
    <property type="term" value="F:oxidoreductase activity"/>
    <property type="evidence" value="ECO:0007669"/>
    <property type="project" value="InterPro"/>
</dbReference>
<dbReference type="PATRIC" id="fig|1385369.3.peg.3637"/>
<accession>W9H063</accession>
<dbReference type="AlphaFoldDB" id="W9H063"/>
<dbReference type="STRING" id="1385369.N825_07205"/>
<evidence type="ECO:0000313" key="2">
    <source>
        <dbReference type="EMBL" id="EWY39464.1"/>
    </source>
</evidence>
<dbReference type="GO" id="GO:0005829">
    <property type="term" value="C:cytosol"/>
    <property type="evidence" value="ECO:0007669"/>
    <property type="project" value="TreeGrafter"/>
</dbReference>
<dbReference type="CDD" id="cd19152">
    <property type="entry name" value="AKR_AKR15A"/>
    <property type="match status" value="1"/>
</dbReference>
<dbReference type="InterPro" id="IPR023210">
    <property type="entry name" value="NADP_OxRdtase_dom"/>
</dbReference>
<comment type="caution">
    <text evidence="2">The sequence shown here is derived from an EMBL/GenBank/DDBJ whole genome shotgun (WGS) entry which is preliminary data.</text>
</comment>
<dbReference type="PANTHER" id="PTHR42686:SF1">
    <property type="entry name" value="GH17980P-RELATED"/>
    <property type="match status" value="1"/>
</dbReference>
<evidence type="ECO:0000313" key="3">
    <source>
        <dbReference type="Proteomes" id="UP000019486"/>
    </source>
</evidence>
<sequence length="334" mass="36370">MERRKLGRTDVSLTTFGFGGTSLGNMYRAIDDEAATASLDAAFAAGVRYVDTAPLYGHGLSEHRVGGWLRKVRGEGVTLSTKVGWRLFPARGEPTEAGLFMDVPPFRRGLDYSYDGVMRSFDDSLQRLGTDTVDIVFIHDADRRNQGDAFDQRFKEAMEGAYPALLKLREQGVIKAIGAGLNEWEACQKFAEAGDFDAFLLAGRYTLLDQASLDSFMPLCEKRGIGIVLGGPYNSGILASGPVEGATYDYAPASPEILEKTRRIEAVCRRHGVPLKAAALQFPLAHPAVASVIPGMGKPKHIAESMELLAHKIPSDLWAELRSEGLIRQDAPVP</sequence>
<organism evidence="2 3">
    <name type="scientific">Skermanella stibiiresistens SB22</name>
    <dbReference type="NCBI Taxonomy" id="1385369"/>
    <lineage>
        <taxon>Bacteria</taxon>
        <taxon>Pseudomonadati</taxon>
        <taxon>Pseudomonadota</taxon>
        <taxon>Alphaproteobacteria</taxon>
        <taxon>Rhodospirillales</taxon>
        <taxon>Azospirillaceae</taxon>
        <taxon>Skermanella</taxon>
    </lineage>
</organism>
<dbReference type="Pfam" id="PF00248">
    <property type="entry name" value="Aldo_ket_red"/>
    <property type="match status" value="1"/>
</dbReference>
<dbReference type="InterPro" id="IPR020471">
    <property type="entry name" value="AKR"/>
</dbReference>
<keyword evidence="3" id="KW-1185">Reference proteome</keyword>
<feature type="domain" description="NADP-dependent oxidoreductase" evidence="1">
    <location>
        <begin position="17"/>
        <end position="322"/>
    </location>
</feature>
<protein>
    <submittedName>
        <fullName evidence="2">D-threo-aldose 1-dehydrogenase</fullName>
    </submittedName>
</protein>
<dbReference type="EMBL" id="AVFL01000012">
    <property type="protein sequence ID" value="EWY39464.1"/>
    <property type="molecule type" value="Genomic_DNA"/>
</dbReference>